<organism evidence="8">
    <name type="scientific">candidate division WOR-3 bacterium</name>
    <dbReference type="NCBI Taxonomy" id="2052148"/>
    <lineage>
        <taxon>Bacteria</taxon>
        <taxon>Bacteria division WOR-3</taxon>
    </lineage>
</organism>
<feature type="domain" description="FAD-binding PCMH-type" evidence="6">
    <location>
        <begin position="43"/>
        <end position="222"/>
    </location>
</feature>
<evidence type="ECO:0000256" key="3">
    <source>
        <dbReference type="ARBA" id="ARBA00022630"/>
    </source>
</evidence>
<protein>
    <submittedName>
        <fullName evidence="8">FAD-binding oxidoreductase</fullName>
    </submittedName>
</protein>
<dbReference type="InterPro" id="IPR051914">
    <property type="entry name" value="FAD-linked_OxidoTrans_Type4"/>
</dbReference>
<accession>A0A7C3IY20</accession>
<dbReference type="PROSITE" id="PS51387">
    <property type="entry name" value="FAD_PCMH"/>
    <property type="match status" value="1"/>
</dbReference>
<evidence type="ECO:0000256" key="5">
    <source>
        <dbReference type="ARBA" id="ARBA00023002"/>
    </source>
</evidence>
<dbReference type="InterPro" id="IPR016164">
    <property type="entry name" value="FAD-linked_Oxase-like_C"/>
</dbReference>
<evidence type="ECO:0000256" key="1">
    <source>
        <dbReference type="ARBA" id="ARBA00001974"/>
    </source>
</evidence>
<evidence type="ECO:0000256" key="4">
    <source>
        <dbReference type="ARBA" id="ARBA00022827"/>
    </source>
</evidence>
<keyword evidence="3" id="KW-0285">Flavoprotein</keyword>
<dbReference type="PANTHER" id="PTHR42934:SF2">
    <property type="entry name" value="GLYCOLATE OXIDASE SUBUNIT GLCD"/>
    <property type="match status" value="1"/>
</dbReference>
<dbReference type="SUPFAM" id="SSF56176">
    <property type="entry name" value="FAD-binding/transporter-associated domain-like"/>
    <property type="match status" value="1"/>
</dbReference>
<dbReference type="Gene3D" id="3.30.70.2190">
    <property type="match status" value="1"/>
</dbReference>
<evidence type="ECO:0000259" key="6">
    <source>
        <dbReference type="PROSITE" id="PS51387"/>
    </source>
</evidence>
<dbReference type="PANTHER" id="PTHR42934">
    <property type="entry name" value="GLYCOLATE OXIDASE SUBUNIT GLCD"/>
    <property type="match status" value="1"/>
</dbReference>
<dbReference type="AlphaFoldDB" id="A0A7C3IY20"/>
<dbReference type="Gene3D" id="3.30.465.10">
    <property type="match status" value="1"/>
</dbReference>
<dbReference type="Gene3D" id="3.30.70.2740">
    <property type="match status" value="1"/>
</dbReference>
<comment type="similarity">
    <text evidence="2">Belongs to the FAD-binding oxidoreductase/transferase type 4 family.</text>
</comment>
<dbReference type="GO" id="GO:0016491">
    <property type="term" value="F:oxidoreductase activity"/>
    <property type="evidence" value="ECO:0007669"/>
    <property type="project" value="UniProtKB-KW"/>
</dbReference>
<keyword evidence="5" id="KW-0560">Oxidoreductase</keyword>
<comment type="caution">
    <text evidence="8">The sequence shown here is derived from an EMBL/GenBank/DDBJ whole genome shotgun (WGS) entry which is preliminary data.</text>
</comment>
<dbReference type="InterPro" id="IPR006094">
    <property type="entry name" value="Oxid_FAD_bind_N"/>
</dbReference>
<dbReference type="Gene3D" id="1.10.45.10">
    <property type="entry name" value="Vanillyl-alcohol Oxidase, Chain A, domain 4"/>
    <property type="match status" value="1"/>
</dbReference>
<evidence type="ECO:0000256" key="2">
    <source>
        <dbReference type="ARBA" id="ARBA00008000"/>
    </source>
</evidence>
<dbReference type="InterPro" id="IPR016166">
    <property type="entry name" value="FAD-bd_PCMH"/>
</dbReference>
<dbReference type="FunFam" id="3.30.70.2740:FF:000001">
    <property type="entry name" value="D-lactate dehydrogenase mitochondrial"/>
    <property type="match status" value="1"/>
</dbReference>
<keyword evidence="4" id="KW-0274">FAD</keyword>
<reference evidence="8" key="1">
    <citation type="journal article" date="2020" name="mSystems">
        <title>Genome- and Community-Level Interaction Insights into Carbon Utilization and Element Cycling Functions of Hydrothermarchaeota in Hydrothermal Sediment.</title>
        <authorList>
            <person name="Zhou Z."/>
            <person name="Liu Y."/>
            <person name="Xu W."/>
            <person name="Pan J."/>
            <person name="Luo Z.H."/>
            <person name="Li M."/>
        </authorList>
    </citation>
    <scope>NUCLEOTIDE SEQUENCE [LARGE SCALE GENOMIC DNA]</scope>
    <source>
        <strain evidence="7">SpSt-265</strain>
        <strain evidence="8">SpSt-465</strain>
    </source>
</reference>
<dbReference type="EMBL" id="DSLG01000002">
    <property type="protein sequence ID" value="HEA86485.1"/>
    <property type="molecule type" value="Genomic_DNA"/>
</dbReference>
<dbReference type="Gene3D" id="3.30.43.10">
    <property type="entry name" value="Uridine Diphospho-n-acetylenolpyruvylglucosamine Reductase, domain 2"/>
    <property type="match status" value="1"/>
</dbReference>
<dbReference type="InterPro" id="IPR004113">
    <property type="entry name" value="FAD-bd_oxidored_4_C"/>
</dbReference>
<dbReference type="InterPro" id="IPR016171">
    <property type="entry name" value="Vanillyl_alc_oxidase_C-sub2"/>
</dbReference>
<dbReference type="FunFam" id="1.10.45.10:FF:000001">
    <property type="entry name" value="D-lactate dehydrogenase mitochondrial"/>
    <property type="match status" value="1"/>
</dbReference>
<dbReference type="EMBL" id="DSTU01000006">
    <property type="protein sequence ID" value="HFJ53999.1"/>
    <property type="molecule type" value="Genomic_DNA"/>
</dbReference>
<sequence>MIFRDSRLKSEAVNRLLEIVSSDRLITETERLLDYSHDESPHPPCVPVAVVKPVSVEEVVRIVQFAREERLPLTPRGLGTGLAGGSVPVHGGLVISLELMNRILEIDNVNLMVRTEPGVVTARLQEACAAYGLYYPVDPASLDDCSIGGNVVTNAGGARAFKYGVTGDYVTGVQAVLADGSVINYGGKLRKNATGYDLNRLLVGSEGTLGVVTEITFRLVPKPAHQVDLLIPCRSMTQAVELVIRLVQERRLMPAVVEFFEKKGTDASIRVLGENLPFPDAAVQVLIELEGNDREAVAEDALKLGEMAMALGTDEPLVAEDASSQARLWKTRRSLAKTLKQLYPEVIAEDIVVPVSRLAETVEFIRQLESRFGLMIVPFGHIGDGNIHTDFCRNESDRAGWQERVNRAVDELIDFVVRAGGQITAEHGIGALKKRLMKKGLGEAELRLMRHLKQTLDPDNILNPGKVLPDD</sequence>
<dbReference type="Pfam" id="PF01565">
    <property type="entry name" value="FAD_binding_4"/>
    <property type="match status" value="1"/>
</dbReference>
<dbReference type="InterPro" id="IPR036318">
    <property type="entry name" value="FAD-bd_PCMH-like_sf"/>
</dbReference>
<dbReference type="SUPFAM" id="SSF55103">
    <property type="entry name" value="FAD-linked oxidases, C-terminal domain"/>
    <property type="match status" value="1"/>
</dbReference>
<comment type="cofactor">
    <cofactor evidence="1">
        <name>FAD</name>
        <dbReference type="ChEBI" id="CHEBI:57692"/>
    </cofactor>
</comment>
<evidence type="ECO:0000313" key="8">
    <source>
        <dbReference type="EMBL" id="HFJ53999.1"/>
    </source>
</evidence>
<evidence type="ECO:0000313" key="7">
    <source>
        <dbReference type="EMBL" id="HEA86485.1"/>
    </source>
</evidence>
<gene>
    <name evidence="7" type="ORF">ENP94_00555</name>
    <name evidence="8" type="ORF">ENS16_04840</name>
</gene>
<dbReference type="InterPro" id="IPR016167">
    <property type="entry name" value="FAD-bd_PCMH_sub1"/>
</dbReference>
<dbReference type="GO" id="GO:0071949">
    <property type="term" value="F:FAD binding"/>
    <property type="evidence" value="ECO:0007669"/>
    <property type="project" value="InterPro"/>
</dbReference>
<dbReference type="InterPro" id="IPR016169">
    <property type="entry name" value="FAD-bd_PCMH_sub2"/>
</dbReference>
<proteinExistence type="inferred from homology"/>
<name>A0A7C3IY20_UNCW3</name>
<dbReference type="Pfam" id="PF02913">
    <property type="entry name" value="FAD-oxidase_C"/>
    <property type="match status" value="1"/>
</dbReference>